<keyword evidence="9" id="KW-1185">Reference proteome</keyword>
<feature type="transmembrane region" description="Helical" evidence="7">
    <location>
        <begin position="139"/>
        <end position="157"/>
    </location>
</feature>
<dbReference type="OrthoDB" id="5786928at2"/>
<keyword evidence="4 7" id="KW-1133">Transmembrane helix</keyword>
<evidence type="ECO:0000256" key="4">
    <source>
        <dbReference type="ARBA" id="ARBA00022989"/>
    </source>
</evidence>
<dbReference type="GO" id="GO:0005886">
    <property type="term" value="C:plasma membrane"/>
    <property type="evidence" value="ECO:0007669"/>
    <property type="project" value="UniProtKB-SubCell"/>
</dbReference>
<feature type="transmembrane region" description="Helical" evidence="7">
    <location>
        <begin position="58"/>
        <end position="83"/>
    </location>
</feature>
<evidence type="ECO:0000256" key="3">
    <source>
        <dbReference type="ARBA" id="ARBA00022692"/>
    </source>
</evidence>
<keyword evidence="2" id="KW-1003">Cell membrane</keyword>
<dbReference type="EMBL" id="FTPK01000001">
    <property type="protein sequence ID" value="SIT65653.1"/>
    <property type="molecule type" value="Genomic_DNA"/>
</dbReference>
<organism evidence="8 9">
    <name type="scientific">Ectothiorhodosinus mongolicus</name>
    <dbReference type="NCBI Taxonomy" id="233100"/>
    <lineage>
        <taxon>Bacteria</taxon>
        <taxon>Pseudomonadati</taxon>
        <taxon>Pseudomonadota</taxon>
        <taxon>Gammaproteobacteria</taxon>
        <taxon>Chromatiales</taxon>
        <taxon>Ectothiorhodospiraceae</taxon>
        <taxon>Ectothiorhodosinus</taxon>
    </lineage>
</organism>
<gene>
    <name evidence="8" type="ORF">SAMN05216526_0103</name>
</gene>
<feature type="region of interest" description="Disordered" evidence="6">
    <location>
        <begin position="374"/>
        <end position="393"/>
    </location>
</feature>
<keyword evidence="3 7" id="KW-0812">Transmembrane</keyword>
<protein>
    <submittedName>
        <fullName evidence="8">Phosphate:Na+ symporter</fullName>
    </submittedName>
</protein>
<evidence type="ECO:0000313" key="9">
    <source>
        <dbReference type="Proteomes" id="UP000223759"/>
    </source>
</evidence>
<dbReference type="GO" id="GO:0044341">
    <property type="term" value="P:sodium-dependent phosphate transport"/>
    <property type="evidence" value="ECO:0007669"/>
    <property type="project" value="InterPro"/>
</dbReference>
<evidence type="ECO:0000313" key="8">
    <source>
        <dbReference type="EMBL" id="SIT65653.1"/>
    </source>
</evidence>
<evidence type="ECO:0000256" key="2">
    <source>
        <dbReference type="ARBA" id="ARBA00022475"/>
    </source>
</evidence>
<dbReference type="PANTHER" id="PTHR10010">
    <property type="entry name" value="SOLUTE CARRIER FAMILY 34 SODIUM PHOSPHATE , MEMBER 2-RELATED"/>
    <property type="match status" value="1"/>
</dbReference>
<feature type="transmembrane region" description="Helical" evidence="7">
    <location>
        <begin position="6"/>
        <end position="26"/>
    </location>
</feature>
<sequence length="571" mass="61247">MSGNWLQLLEVAALIVAGLGLLLVGIRQINENLRQLADLRLRRLLSQATESHRATAGLGLAAGAVAQSIHALILIMISLVTAGALDAKRAIPIINFANIGTSLLVLIAALDIRVAALFLVGLTGLLYYFDSENSGRRHYLIRALLGIGLLFLGLSFFKEGAKPLAELPLVMEIFSLSAQHFLIAFVVGAVLTLVLHSGATVTIIAMALAFSGVMDLPTAVMFVFGTGVGTGLGTLLLAFNQPGLGRQLALYQLLLKLAGLALLLPLFFIEVYLGVPLLLSGLQLLPLGITLQIALTYIIYQLACDVVIHPLHHRVEHFLEYIAPPTQEQVMGQPRFIYAGAEKDSASALALVNAEQAGLIERLPQLFDELRSDDSGPALAPASRSQERPHGTSFAMPTRRELHNANAQIAGITDDFLAALLGGQLAAQSLEQAIILKGRQQSLAGLMETLDQVIDELDRAGAALGKEDAAQSLVQNLVETLHMLLLTLSDVARDADAMDVALLQGLTADRSELMESIRQRLLNTQNLPIAARESLFAATSLFERCLWLIRRLSSSFTPAVEDDSALEPAAS</sequence>
<evidence type="ECO:0000256" key="5">
    <source>
        <dbReference type="ARBA" id="ARBA00023136"/>
    </source>
</evidence>
<dbReference type="AlphaFoldDB" id="A0A1R3VQ15"/>
<dbReference type="Pfam" id="PF02690">
    <property type="entry name" value="Na_Pi_cotrans"/>
    <property type="match status" value="2"/>
</dbReference>
<feature type="transmembrane region" description="Helical" evidence="7">
    <location>
        <begin position="177"/>
        <end position="210"/>
    </location>
</feature>
<accession>A0A1R3VQ15</accession>
<evidence type="ECO:0000256" key="7">
    <source>
        <dbReference type="SAM" id="Phobius"/>
    </source>
</evidence>
<feature type="transmembrane region" description="Helical" evidence="7">
    <location>
        <begin position="219"/>
        <end position="239"/>
    </location>
</feature>
<comment type="subcellular location">
    <subcellularLocation>
        <location evidence="1">Cell membrane</location>
        <topology evidence="1">Multi-pass membrane protein</topology>
    </subcellularLocation>
</comment>
<evidence type="ECO:0000256" key="1">
    <source>
        <dbReference type="ARBA" id="ARBA00004651"/>
    </source>
</evidence>
<dbReference type="NCBIfam" id="NF037997">
    <property type="entry name" value="Na_Pi_symport"/>
    <property type="match status" value="1"/>
</dbReference>
<feature type="transmembrane region" description="Helical" evidence="7">
    <location>
        <begin position="103"/>
        <end position="127"/>
    </location>
</feature>
<dbReference type="GO" id="GO:0005436">
    <property type="term" value="F:sodium:phosphate symporter activity"/>
    <property type="evidence" value="ECO:0007669"/>
    <property type="project" value="InterPro"/>
</dbReference>
<evidence type="ECO:0000256" key="6">
    <source>
        <dbReference type="SAM" id="MobiDB-lite"/>
    </source>
</evidence>
<feature type="transmembrane region" description="Helical" evidence="7">
    <location>
        <begin position="251"/>
        <end position="272"/>
    </location>
</feature>
<keyword evidence="5 7" id="KW-0472">Membrane</keyword>
<proteinExistence type="predicted"/>
<name>A0A1R3VQ15_9GAMM</name>
<dbReference type="PANTHER" id="PTHR10010:SF46">
    <property type="entry name" value="SODIUM-DEPENDENT PHOSPHATE TRANSPORT PROTEIN 2B"/>
    <property type="match status" value="1"/>
</dbReference>
<dbReference type="Proteomes" id="UP000223759">
    <property type="component" value="Unassembled WGS sequence"/>
</dbReference>
<dbReference type="InterPro" id="IPR003841">
    <property type="entry name" value="Na/Pi_transpt"/>
</dbReference>
<reference evidence="8 9" key="1">
    <citation type="submission" date="2017-01" db="EMBL/GenBank/DDBJ databases">
        <authorList>
            <person name="Mah S.A."/>
            <person name="Swanson W.J."/>
            <person name="Moy G.W."/>
            <person name="Vacquier V.D."/>
        </authorList>
    </citation>
    <scope>NUCLEOTIDE SEQUENCE [LARGE SCALE GENOMIC DNA]</scope>
    <source>
        <strain evidence="8 9">M9</strain>
    </source>
</reference>
<dbReference type="RefSeq" id="WP_076754034.1">
    <property type="nucleotide sequence ID" value="NZ_CP023018.1"/>
</dbReference>
<dbReference type="STRING" id="233100.SAMN05216526_0103"/>